<protein>
    <submittedName>
        <fullName evidence="2">Uncharacterized protein</fullName>
    </submittedName>
</protein>
<dbReference type="AlphaFoldDB" id="A0A1E7FC06"/>
<proteinExistence type="predicted"/>
<dbReference type="InParanoid" id="A0A1E7FC06"/>
<gene>
    <name evidence="2" type="ORF">FRACYDRAFT_269457</name>
</gene>
<reference evidence="2 3" key="1">
    <citation type="submission" date="2016-09" db="EMBL/GenBank/DDBJ databases">
        <title>Extensive genetic diversity and differential bi-allelic expression allows diatom success in the polar Southern Ocean.</title>
        <authorList>
            <consortium name="DOE Joint Genome Institute"/>
            <person name="Mock T."/>
            <person name="Otillar R.P."/>
            <person name="Strauss J."/>
            <person name="Dupont C."/>
            <person name="Frickenhaus S."/>
            <person name="Maumus F."/>
            <person name="Mcmullan M."/>
            <person name="Sanges R."/>
            <person name="Schmutz J."/>
            <person name="Toseland A."/>
            <person name="Valas R."/>
            <person name="Veluchamy A."/>
            <person name="Ward B.J."/>
            <person name="Allen A."/>
            <person name="Barry K."/>
            <person name="Falciatore A."/>
            <person name="Ferrante M."/>
            <person name="Fortunato A.E."/>
            <person name="Gloeckner G."/>
            <person name="Gruber A."/>
            <person name="Hipkin R."/>
            <person name="Janech M."/>
            <person name="Kroth P."/>
            <person name="Leese F."/>
            <person name="Lindquist E."/>
            <person name="Lyon B.R."/>
            <person name="Martin J."/>
            <person name="Mayer C."/>
            <person name="Parker M."/>
            <person name="Quesneville H."/>
            <person name="Raymond J."/>
            <person name="Uhlig C."/>
            <person name="Valentin K.U."/>
            <person name="Worden A.Z."/>
            <person name="Armbrust E.V."/>
            <person name="Bowler C."/>
            <person name="Green B."/>
            <person name="Moulton V."/>
            <person name="Van Oosterhout C."/>
            <person name="Grigoriev I."/>
        </authorList>
    </citation>
    <scope>NUCLEOTIDE SEQUENCE [LARGE SCALE GENOMIC DNA]</scope>
    <source>
        <strain evidence="2 3">CCMP1102</strain>
    </source>
</reference>
<sequence length="379" mass="43223">MMSNSRSADLLPRMHVNNSRRNQIDKYRSKHNCPDDHHFSSGATVNTNYTQSKSVATMDETVQSLLTRDTSLESTASMSARSKLKNLQRRYLTDEPNSQMLKSSYTADMPMAVLSTMSTLQTFDQDTVYSGQCSLGRHKSTDESVVSLTSYSHRIRPVVTSVTSSLRTTKRSNKEPEPRLSVLSWTISLGKRVFFSIILFVFAWLKHLASTMGRKRPTKIECAPTQFALQPDRSLRREEIQDRSMDSLIHQTNTYQQQHHRRPYLDHGHEQQEHYTTTMIMKPPAPKCYIDDDADEVGTCVESIVPDTHYPNERDGKMATWKIATAHTSMSSLSSPSSKSYGVLKKAYSTFSSKKRNENEETNWLDEDTIDDEIASYYG</sequence>
<evidence type="ECO:0000256" key="1">
    <source>
        <dbReference type="SAM" id="MobiDB-lite"/>
    </source>
</evidence>
<evidence type="ECO:0000313" key="3">
    <source>
        <dbReference type="Proteomes" id="UP000095751"/>
    </source>
</evidence>
<dbReference type="KEGG" id="fcy:FRACYDRAFT_269457"/>
<name>A0A1E7FC06_9STRA</name>
<dbReference type="EMBL" id="KV784359">
    <property type="protein sequence ID" value="OEU15690.1"/>
    <property type="molecule type" value="Genomic_DNA"/>
</dbReference>
<feature type="region of interest" description="Disordered" evidence="1">
    <location>
        <begin position="1"/>
        <end position="21"/>
    </location>
</feature>
<accession>A0A1E7FC06</accession>
<keyword evidence="3" id="KW-1185">Reference proteome</keyword>
<evidence type="ECO:0000313" key="2">
    <source>
        <dbReference type="EMBL" id="OEU15690.1"/>
    </source>
</evidence>
<dbReference type="Proteomes" id="UP000095751">
    <property type="component" value="Unassembled WGS sequence"/>
</dbReference>
<organism evidence="2 3">
    <name type="scientific">Fragilariopsis cylindrus CCMP1102</name>
    <dbReference type="NCBI Taxonomy" id="635003"/>
    <lineage>
        <taxon>Eukaryota</taxon>
        <taxon>Sar</taxon>
        <taxon>Stramenopiles</taxon>
        <taxon>Ochrophyta</taxon>
        <taxon>Bacillariophyta</taxon>
        <taxon>Bacillariophyceae</taxon>
        <taxon>Bacillariophycidae</taxon>
        <taxon>Bacillariales</taxon>
        <taxon>Bacillariaceae</taxon>
        <taxon>Fragilariopsis</taxon>
    </lineage>
</organism>